<evidence type="ECO:0000259" key="9">
    <source>
        <dbReference type="Pfam" id="PF00535"/>
    </source>
</evidence>
<keyword evidence="5" id="KW-0812">Transmembrane</keyword>
<keyword evidence="4 10" id="KW-0808">Transferase</keyword>
<evidence type="ECO:0000256" key="5">
    <source>
        <dbReference type="ARBA" id="ARBA00022692"/>
    </source>
</evidence>
<accession>A0A1I2NJW0</accession>
<dbReference type="InterPro" id="IPR029044">
    <property type="entry name" value="Nucleotide-diphossugar_trans"/>
</dbReference>
<dbReference type="GO" id="GO:0016757">
    <property type="term" value="F:glycosyltransferase activity"/>
    <property type="evidence" value="ECO:0007669"/>
    <property type="project" value="UniProtKB-KW"/>
</dbReference>
<evidence type="ECO:0000256" key="7">
    <source>
        <dbReference type="ARBA" id="ARBA00023136"/>
    </source>
</evidence>
<dbReference type="GO" id="GO:0005886">
    <property type="term" value="C:plasma membrane"/>
    <property type="evidence" value="ECO:0007669"/>
    <property type="project" value="UniProtKB-SubCell"/>
</dbReference>
<evidence type="ECO:0000313" key="10">
    <source>
        <dbReference type="EMBL" id="SFG04174.1"/>
    </source>
</evidence>
<dbReference type="Gene3D" id="3.90.550.10">
    <property type="entry name" value="Spore Coat Polysaccharide Biosynthesis Protein SpsA, Chain A"/>
    <property type="match status" value="1"/>
</dbReference>
<evidence type="ECO:0000256" key="1">
    <source>
        <dbReference type="ARBA" id="ARBA00004651"/>
    </source>
</evidence>
<comment type="similarity">
    <text evidence="8">Belongs to the glycosyltransferase 2 family. GtrB subfamily.</text>
</comment>
<evidence type="ECO:0000256" key="8">
    <source>
        <dbReference type="ARBA" id="ARBA00038152"/>
    </source>
</evidence>
<dbReference type="Proteomes" id="UP000198897">
    <property type="component" value="Unassembled WGS sequence"/>
</dbReference>
<protein>
    <submittedName>
        <fullName evidence="10">Glycosyltransferase involved in cell wall bisynthesis</fullName>
    </submittedName>
</protein>
<dbReference type="PANTHER" id="PTHR48090:SF8">
    <property type="entry name" value="GLYCOSYLTRANSFERASE CSBB-RELATED"/>
    <property type="match status" value="1"/>
</dbReference>
<sequence>MKTISILIPAYNEEESISYLYERVLNVVANLRNYQFELLFVNDGSSEQTLSIIKQLRTKDHRISYVDLSRNFGKEIAMIAGLDHAKGDAVVILDADLQDPPELIPELVSYWEEGYDDVYAKRRSRKGESWLKKTTSATFYKILKKISQVPIQEDTGDFRLLDRRCVEAIKQLRESQRYTKGMFSWVGYHKKEVLFDRDPRVSGKTKWNYRKLVDLAIEGVNVYHCASKAIFINGDYCLFHSIYIYALHHLKNSCLR</sequence>
<keyword evidence="3" id="KW-0328">Glycosyltransferase</keyword>
<comment type="subcellular location">
    <subcellularLocation>
        <location evidence="1">Cell membrane</location>
        <topology evidence="1">Multi-pass membrane protein</topology>
    </subcellularLocation>
</comment>
<evidence type="ECO:0000313" key="11">
    <source>
        <dbReference type="Proteomes" id="UP000198897"/>
    </source>
</evidence>
<keyword evidence="6" id="KW-1133">Transmembrane helix</keyword>
<keyword evidence="11" id="KW-1185">Reference proteome</keyword>
<keyword evidence="7" id="KW-0472">Membrane</keyword>
<gene>
    <name evidence="10" type="ORF">SAMN05216353_12021</name>
</gene>
<organism evidence="10 11">
    <name type="scientific">Halobacillus alkaliphilus</name>
    <dbReference type="NCBI Taxonomy" id="396056"/>
    <lineage>
        <taxon>Bacteria</taxon>
        <taxon>Bacillati</taxon>
        <taxon>Bacillota</taxon>
        <taxon>Bacilli</taxon>
        <taxon>Bacillales</taxon>
        <taxon>Bacillaceae</taxon>
        <taxon>Halobacillus</taxon>
    </lineage>
</organism>
<evidence type="ECO:0000256" key="2">
    <source>
        <dbReference type="ARBA" id="ARBA00022475"/>
    </source>
</evidence>
<dbReference type="AlphaFoldDB" id="A0A1I2NJW0"/>
<reference evidence="11" key="1">
    <citation type="submission" date="2016-10" db="EMBL/GenBank/DDBJ databases">
        <authorList>
            <person name="Varghese N."/>
            <person name="Submissions S."/>
        </authorList>
    </citation>
    <scope>NUCLEOTIDE SEQUENCE [LARGE SCALE GENOMIC DNA]</scope>
    <source>
        <strain evidence="11">FP5</strain>
    </source>
</reference>
<evidence type="ECO:0000256" key="4">
    <source>
        <dbReference type="ARBA" id="ARBA00022679"/>
    </source>
</evidence>
<dbReference type="SUPFAM" id="SSF53448">
    <property type="entry name" value="Nucleotide-diphospho-sugar transferases"/>
    <property type="match status" value="1"/>
</dbReference>
<feature type="domain" description="Glycosyltransferase 2-like" evidence="9">
    <location>
        <begin position="5"/>
        <end position="167"/>
    </location>
</feature>
<proteinExistence type="inferred from homology"/>
<dbReference type="PANTHER" id="PTHR48090">
    <property type="entry name" value="UNDECAPRENYL-PHOSPHATE 4-DEOXY-4-FORMAMIDO-L-ARABINOSE TRANSFERASE-RELATED"/>
    <property type="match status" value="1"/>
</dbReference>
<dbReference type="InterPro" id="IPR001173">
    <property type="entry name" value="Glyco_trans_2-like"/>
</dbReference>
<keyword evidence="2" id="KW-1003">Cell membrane</keyword>
<dbReference type="CDD" id="cd04187">
    <property type="entry name" value="DPM1_like_bac"/>
    <property type="match status" value="1"/>
</dbReference>
<evidence type="ECO:0000256" key="6">
    <source>
        <dbReference type="ARBA" id="ARBA00022989"/>
    </source>
</evidence>
<dbReference type="Pfam" id="PF00535">
    <property type="entry name" value="Glycos_transf_2"/>
    <property type="match status" value="1"/>
</dbReference>
<dbReference type="EMBL" id="FOOG01000020">
    <property type="protein sequence ID" value="SFG04174.1"/>
    <property type="molecule type" value="Genomic_DNA"/>
</dbReference>
<dbReference type="FunFam" id="3.90.550.10:FF:000079">
    <property type="entry name" value="Probable glycosyl transferase"/>
    <property type="match status" value="1"/>
</dbReference>
<name>A0A1I2NJW0_9BACI</name>
<dbReference type="InterPro" id="IPR050256">
    <property type="entry name" value="Glycosyltransferase_2"/>
</dbReference>
<evidence type="ECO:0000256" key="3">
    <source>
        <dbReference type="ARBA" id="ARBA00022676"/>
    </source>
</evidence>